<dbReference type="Proteomes" id="UP000214975">
    <property type="component" value="Chromosome"/>
</dbReference>
<dbReference type="EMBL" id="CP016893">
    <property type="protein sequence ID" value="AST58236.1"/>
    <property type="molecule type" value="Genomic_DNA"/>
</dbReference>
<evidence type="ECO:0000256" key="3">
    <source>
        <dbReference type="ARBA" id="ARBA00022723"/>
    </source>
</evidence>
<dbReference type="GO" id="GO:0005829">
    <property type="term" value="C:cytosol"/>
    <property type="evidence" value="ECO:0007669"/>
    <property type="project" value="TreeGrafter"/>
</dbReference>
<dbReference type="Gene3D" id="1.20.1090.10">
    <property type="entry name" value="Dehydroquinate synthase-like - alpha domain"/>
    <property type="match status" value="1"/>
</dbReference>
<dbReference type="GO" id="GO:0046872">
    <property type="term" value="F:metal ion binding"/>
    <property type="evidence" value="ECO:0007669"/>
    <property type="project" value="UniProtKB-KW"/>
</dbReference>
<dbReference type="InterPro" id="IPR016205">
    <property type="entry name" value="Glycerol_DH"/>
</dbReference>
<keyword evidence="6" id="KW-0520">NAD</keyword>
<evidence type="ECO:0000256" key="6">
    <source>
        <dbReference type="ARBA" id="ARBA00023027"/>
    </source>
</evidence>
<dbReference type="GeneID" id="93863559"/>
<keyword evidence="7" id="KW-0443">Lipid metabolism</keyword>
<evidence type="ECO:0000256" key="9">
    <source>
        <dbReference type="ARBA" id="ARBA00023264"/>
    </source>
</evidence>
<dbReference type="GO" id="GO:0008654">
    <property type="term" value="P:phospholipid biosynthetic process"/>
    <property type="evidence" value="ECO:0007669"/>
    <property type="project" value="UniProtKB-KW"/>
</dbReference>
<organism evidence="10">
    <name type="scientific">Thermoanaerobacterium thermosaccharolyticum</name>
    <name type="common">Clostridium thermosaccharolyticum</name>
    <dbReference type="NCBI Taxonomy" id="1517"/>
    <lineage>
        <taxon>Bacteria</taxon>
        <taxon>Bacillati</taxon>
        <taxon>Bacillota</taxon>
        <taxon>Clostridia</taxon>
        <taxon>Thermoanaerobacterales</taxon>
        <taxon>Thermoanaerobacteraceae</taxon>
        <taxon>Thermoanaerobacterium</taxon>
    </lineage>
</organism>
<keyword evidence="8" id="KW-0594">Phospholipid biosynthesis</keyword>
<dbReference type="PANTHER" id="PTHR43616:SF5">
    <property type="entry name" value="GLYCEROL DEHYDROGENASE 1"/>
    <property type="match status" value="1"/>
</dbReference>
<evidence type="ECO:0000313" key="10">
    <source>
        <dbReference type="EMBL" id="AST58236.1"/>
    </source>
</evidence>
<reference evidence="10" key="1">
    <citation type="submission" date="2016-08" db="EMBL/GenBank/DDBJ databases">
        <title>A novel genetic cassette of butanologenic Thermoanaerobacterium thermosaccharolyticum that directly convert cellulose to butanol.</title>
        <authorList>
            <person name="Li T."/>
            <person name="He J."/>
        </authorList>
    </citation>
    <scope>NUCLEOTIDE SEQUENCE [LARGE SCALE GENOMIC DNA]</scope>
    <source>
        <strain evidence="10">TG57</strain>
    </source>
</reference>
<dbReference type="Gene3D" id="3.40.50.1970">
    <property type="match status" value="1"/>
</dbReference>
<keyword evidence="2" id="KW-0444">Lipid biosynthesis</keyword>
<dbReference type="OMA" id="DFICRST"/>
<keyword evidence="5" id="KW-0560">Oxidoreductase</keyword>
<keyword evidence="9" id="KW-1208">Phospholipid metabolism</keyword>
<dbReference type="AlphaFoldDB" id="A0A223I0G8"/>
<dbReference type="RefSeq" id="WP_013297205.1">
    <property type="nucleotide sequence ID" value="NZ_CP016893.1"/>
</dbReference>
<evidence type="ECO:0000256" key="4">
    <source>
        <dbReference type="ARBA" id="ARBA00022857"/>
    </source>
</evidence>
<evidence type="ECO:0000256" key="5">
    <source>
        <dbReference type="ARBA" id="ARBA00023002"/>
    </source>
</evidence>
<evidence type="ECO:0000256" key="1">
    <source>
        <dbReference type="ARBA" id="ARBA00022490"/>
    </source>
</evidence>
<proteinExistence type="predicted"/>
<dbReference type="SUPFAM" id="SSF56796">
    <property type="entry name" value="Dehydroquinate synthase-like"/>
    <property type="match status" value="1"/>
</dbReference>
<dbReference type="CDD" id="cd08175">
    <property type="entry name" value="G1PDH"/>
    <property type="match status" value="1"/>
</dbReference>
<keyword evidence="3" id="KW-0479">Metal-binding</keyword>
<gene>
    <name evidence="10" type="ORF">Thert_02321</name>
</gene>
<sequence length="428" mass="48329">MNDDMMINEVKICNNALYDIPTILNKIGISSCVMLVCDKNTYKAAGSLLRDILIDKNFDVLLCMLNREGNLIPDERAVGEVLTSLENKVEIMIAVGSGTINDVVKFVSSKTKIPYGIVATAPSMDGYASSVSPLIVNGFKRTYTATYPVFIVGDTNILKDAPYDMITSGFGDIIGKFTSLSDWYIGSVITEEEYSKEIAEDTRKSLNECIEVSKNLKSKDEKAIKKLMGALILSGLSMLKFGNSRPASGAEHHLSHFIEMKELLSGGIEHSHGAKVGIMTRISVSLFNAVFSLNEDEVKKLMEERKHETKEEFEFRIRKNFGPMADEVFKDIDHYYIDEELRRVRQKRILKNWDTMKKWVSENVPSSDYIDELLNDVEAPSDISYLGLQKSELKNILMNAKEMRKRYTILRLAEDINLDRILDLAIKN</sequence>
<dbReference type="Pfam" id="PF13685">
    <property type="entry name" value="Fe-ADH_2"/>
    <property type="match status" value="1"/>
</dbReference>
<dbReference type="InterPro" id="IPR032837">
    <property type="entry name" value="G1PDH"/>
</dbReference>
<dbReference type="GO" id="GO:0016614">
    <property type="term" value="F:oxidoreductase activity, acting on CH-OH group of donors"/>
    <property type="evidence" value="ECO:0007669"/>
    <property type="project" value="InterPro"/>
</dbReference>
<keyword evidence="1" id="KW-0963">Cytoplasm</keyword>
<dbReference type="PANTHER" id="PTHR43616">
    <property type="entry name" value="GLYCEROL DEHYDROGENASE"/>
    <property type="match status" value="1"/>
</dbReference>
<evidence type="ECO:0000256" key="8">
    <source>
        <dbReference type="ARBA" id="ARBA00023209"/>
    </source>
</evidence>
<keyword evidence="4" id="KW-0521">NADP</keyword>
<name>A0A223I0G8_THETR</name>
<accession>A0A223I0G8</accession>
<evidence type="ECO:0000256" key="2">
    <source>
        <dbReference type="ARBA" id="ARBA00022516"/>
    </source>
</evidence>
<evidence type="ECO:0000256" key="7">
    <source>
        <dbReference type="ARBA" id="ARBA00023098"/>
    </source>
</evidence>
<protein>
    <submittedName>
        <fullName evidence="10">3-dehydroquinate synthase</fullName>
    </submittedName>
</protein>